<name>A0A4Q7KE92_9PSEU</name>
<dbReference type="Pfam" id="PF08592">
    <property type="entry name" value="Anthrone_oxy"/>
    <property type="match status" value="1"/>
</dbReference>
<gene>
    <name evidence="2" type="ORF">EV193_12015</name>
</gene>
<protein>
    <submittedName>
        <fullName evidence="2">Putative membrane protein</fullName>
    </submittedName>
</protein>
<dbReference type="InterPro" id="IPR013901">
    <property type="entry name" value="Anthrone_oxy"/>
</dbReference>
<evidence type="ECO:0000313" key="3">
    <source>
        <dbReference type="Proteomes" id="UP000294257"/>
    </source>
</evidence>
<reference evidence="2 3" key="1">
    <citation type="submission" date="2019-02" db="EMBL/GenBank/DDBJ databases">
        <title>Genomic Encyclopedia of Type Strains, Phase IV (KMG-IV): sequencing the most valuable type-strain genomes for metagenomic binning, comparative biology and taxonomic classification.</title>
        <authorList>
            <person name="Goeker M."/>
        </authorList>
    </citation>
    <scope>NUCLEOTIDE SEQUENCE [LARGE SCALE GENOMIC DNA]</scope>
    <source>
        <strain evidence="2 3">DSM 101727</strain>
    </source>
</reference>
<dbReference type="RefSeq" id="WP_130348834.1">
    <property type="nucleotide sequence ID" value="NZ_SGWQ01000020.1"/>
</dbReference>
<feature type="transmembrane region" description="Helical" evidence="1">
    <location>
        <begin position="57"/>
        <end position="78"/>
    </location>
</feature>
<comment type="caution">
    <text evidence="2">The sequence shown here is derived from an EMBL/GenBank/DDBJ whole genome shotgun (WGS) entry which is preliminary data.</text>
</comment>
<keyword evidence="1" id="KW-0472">Membrane</keyword>
<dbReference type="EMBL" id="SGWQ01000020">
    <property type="protein sequence ID" value="RZS29530.1"/>
    <property type="molecule type" value="Genomic_DNA"/>
</dbReference>
<feature type="transmembrane region" description="Helical" evidence="1">
    <location>
        <begin position="141"/>
        <end position="159"/>
    </location>
</feature>
<accession>A0A4Q7KE92</accession>
<keyword evidence="3" id="KW-1185">Reference proteome</keyword>
<evidence type="ECO:0000256" key="1">
    <source>
        <dbReference type="SAM" id="Phobius"/>
    </source>
</evidence>
<keyword evidence="1" id="KW-1133">Transmembrane helix</keyword>
<feature type="transmembrane region" description="Helical" evidence="1">
    <location>
        <begin position="85"/>
        <end position="102"/>
    </location>
</feature>
<dbReference type="AlphaFoldDB" id="A0A4Q7KE92"/>
<evidence type="ECO:0000313" key="2">
    <source>
        <dbReference type="EMBL" id="RZS29530.1"/>
    </source>
</evidence>
<keyword evidence="1" id="KW-0812">Transmembrane</keyword>
<dbReference type="Proteomes" id="UP000294257">
    <property type="component" value="Unassembled WGS sequence"/>
</dbReference>
<sequence>MSTLTNVVLIAATVTTGLIAGLFFTYSNSGLPGLQRSSDRTFVEGMQQINVAILNPLFLATFMGAMLLDLAAAVLVIIDGGMARIVLAIVGAVLYLATVGITNKVNVPLNNELDAAGPIDKIADVSLVRQRFEARWVRYNIIRTYTSVGAFLALAIALVV</sequence>
<organism evidence="2 3">
    <name type="scientific">Herbihabitans rhizosphaerae</name>
    <dbReference type="NCBI Taxonomy" id="1872711"/>
    <lineage>
        <taxon>Bacteria</taxon>
        <taxon>Bacillati</taxon>
        <taxon>Actinomycetota</taxon>
        <taxon>Actinomycetes</taxon>
        <taxon>Pseudonocardiales</taxon>
        <taxon>Pseudonocardiaceae</taxon>
        <taxon>Herbihabitans</taxon>
    </lineage>
</organism>
<dbReference type="OrthoDB" id="428263at2"/>
<proteinExistence type="predicted"/>
<feature type="transmembrane region" description="Helical" evidence="1">
    <location>
        <begin position="7"/>
        <end position="26"/>
    </location>
</feature>